<organism evidence="1 2">
    <name type="scientific">Ascobolus immersus RN42</name>
    <dbReference type="NCBI Taxonomy" id="1160509"/>
    <lineage>
        <taxon>Eukaryota</taxon>
        <taxon>Fungi</taxon>
        <taxon>Dikarya</taxon>
        <taxon>Ascomycota</taxon>
        <taxon>Pezizomycotina</taxon>
        <taxon>Pezizomycetes</taxon>
        <taxon>Pezizales</taxon>
        <taxon>Ascobolaceae</taxon>
        <taxon>Ascobolus</taxon>
    </lineage>
</organism>
<evidence type="ECO:0000313" key="1">
    <source>
        <dbReference type="EMBL" id="RPA73677.1"/>
    </source>
</evidence>
<proteinExistence type="predicted"/>
<reference evidence="1 2" key="1">
    <citation type="journal article" date="2018" name="Nat. Ecol. Evol.">
        <title>Pezizomycetes genomes reveal the molecular basis of ectomycorrhizal truffle lifestyle.</title>
        <authorList>
            <person name="Murat C."/>
            <person name="Payen T."/>
            <person name="Noel B."/>
            <person name="Kuo A."/>
            <person name="Morin E."/>
            <person name="Chen J."/>
            <person name="Kohler A."/>
            <person name="Krizsan K."/>
            <person name="Balestrini R."/>
            <person name="Da Silva C."/>
            <person name="Montanini B."/>
            <person name="Hainaut M."/>
            <person name="Levati E."/>
            <person name="Barry K.W."/>
            <person name="Belfiori B."/>
            <person name="Cichocki N."/>
            <person name="Clum A."/>
            <person name="Dockter R.B."/>
            <person name="Fauchery L."/>
            <person name="Guy J."/>
            <person name="Iotti M."/>
            <person name="Le Tacon F."/>
            <person name="Lindquist E.A."/>
            <person name="Lipzen A."/>
            <person name="Malagnac F."/>
            <person name="Mello A."/>
            <person name="Molinier V."/>
            <person name="Miyauchi S."/>
            <person name="Poulain J."/>
            <person name="Riccioni C."/>
            <person name="Rubini A."/>
            <person name="Sitrit Y."/>
            <person name="Splivallo R."/>
            <person name="Traeger S."/>
            <person name="Wang M."/>
            <person name="Zifcakova L."/>
            <person name="Wipf D."/>
            <person name="Zambonelli A."/>
            <person name="Paolocci F."/>
            <person name="Nowrousian M."/>
            <person name="Ottonello S."/>
            <person name="Baldrian P."/>
            <person name="Spatafora J.W."/>
            <person name="Henrissat B."/>
            <person name="Nagy L.G."/>
            <person name="Aury J.M."/>
            <person name="Wincker P."/>
            <person name="Grigoriev I.V."/>
            <person name="Bonfante P."/>
            <person name="Martin F.M."/>
        </authorList>
    </citation>
    <scope>NUCLEOTIDE SEQUENCE [LARGE SCALE GENOMIC DNA]</scope>
    <source>
        <strain evidence="1 2">RN42</strain>
    </source>
</reference>
<sequence>MPTEPDAAVPAPAVSKKPTNSFQLRLKRLQRHRQIFHARFVSLQERAAAANVAEASVFSRPVPQPLPAISMASLEFLEPVTEENIAIAEGQLEVMEERLAKVRVGRLFYDLFVDGMQEWVDDAHPSKLWEAFAFAKTRGLYSGREPDGLEELVHMLAHVRKVLI</sequence>
<dbReference type="AlphaFoldDB" id="A0A3N4HK72"/>
<keyword evidence="2" id="KW-1185">Reference proteome</keyword>
<gene>
    <name evidence="1" type="ORF">BJ508DRAFT_333810</name>
</gene>
<name>A0A3N4HK72_ASCIM</name>
<dbReference type="EMBL" id="ML119813">
    <property type="protein sequence ID" value="RPA73677.1"/>
    <property type="molecule type" value="Genomic_DNA"/>
</dbReference>
<dbReference type="Proteomes" id="UP000275078">
    <property type="component" value="Unassembled WGS sequence"/>
</dbReference>
<protein>
    <submittedName>
        <fullName evidence="1">Uncharacterized protein</fullName>
    </submittedName>
</protein>
<evidence type="ECO:0000313" key="2">
    <source>
        <dbReference type="Proteomes" id="UP000275078"/>
    </source>
</evidence>
<accession>A0A3N4HK72</accession>